<evidence type="ECO:0000256" key="1">
    <source>
        <dbReference type="ARBA" id="ARBA00023054"/>
    </source>
</evidence>
<gene>
    <name evidence="4" type="ORF">BDK51DRAFT_30963</name>
</gene>
<evidence type="ECO:0000313" key="5">
    <source>
        <dbReference type="Proteomes" id="UP000269721"/>
    </source>
</evidence>
<evidence type="ECO:0000256" key="3">
    <source>
        <dbReference type="SAM" id="MobiDB-lite"/>
    </source>
</evidence>
<protein>
    <recommendedName>
        <fullName evidence="6">Protein FAM184A/B N-terminal domain-containing protein</fullName>
    </recommendedName>
</protein>
<feature type="coiled-coil region" evidence="2">
    <location>
        <begin position="98"/>
        <end position="143"/>
    </location>
</feature>
<dbReference type="EMBL" id="KZ993816">
    <property type="protein sequence ID" value="RKO94808.1"/>
    <property type="molecule type" value="Genomic_DNA"/>
</dbReference>
<evidence type="ECO:0000313" key="4">
    <source>
        <dbReference type="EMBL" id="RKO94808.1"/>
    </source>
</evidence>
<feature type="coiled-coil region" evidence="2">
    <location>
        <begin position="439"/>
        <end position="558"/>
    </location>
</feature>
<dbReference type="PANTHER" id="PTHR18870">
    <property type="entry name" value="PROTEIN TAG-278-RELATED"/>
    <property type="match status" value="1"/>
</dbReference>
<feature type="coiled-coil region" evidence="2">
    <location>
        <begin position="942"/>
        <end position="1065"/>
    </location>
</feature>
<feature type="region of interest" description="Disordered" evidence="3">
    <location>
        <begin position="40"/>
        <end position="69"/>
    </location>
</feature>
<feature type="coiled-coil region" evidence="2">
    <location>
        <begin position="317"/>
        <end position="373"/>
    </location>
</feature>
<dbReference type="OrthoDB" id="75801at2759"/>
<name>A0A4P9WS86_9FUNG</name>
<keyword evidence="1 2" id="KW-0175">Coiled coil</keyword>
<dbReference type="AlphaFoldDB" id="A0A4P9WS86"/>
<feature type="coiled-coil region" evidence="2">
    <location>
        <begin position="811"/>
        <end position="894"/>
    </location>
</feature>
<dbReference type="PANTHER" id="PTHR18870:SF9">
    <property type="entry name" value="PROTEIN TAG-278-RELATED"/>
    <property type="match status" value="1"/>
</dbReference>
<reference evidence="5" key="1">
    <citation type="journal article" date="2018" name="Nat. Microbiol.">
        <title>Leveraging single-cell genomics to expand the fungal tree of life.</title>
        <authorList>
            <person name="Ahrendt S.R."/>
            <person name="Quandt C.A."/>
            <person name="Ciobanu D."/>
            <person name="Clum A."/>
            <person name="Salamov A."/>
            <person name="Andreopoulos B."/>
            <person name="Cheng J.F."/>
            <person name="Woyke T."/>
            <person name="Pelin A."/>
            <person name="Henrissat B."/>
            <person name="Reynolds N.K."/>
            <person name="Benny G.L."/>
            <person name="Smith M.E."/>
            <person name="James T.Y."/>
            <person name="Grigoriev I.V."/>
        </authorList>
    </citation>
    <scope>NUCLEOTIDE SEQUENCE [LARGE SCALE GENOMIC DNA]</scope>
</reference>
<proteinExistence type="predicted"/>
<evidence type="ECO:0008006" key="6">
    <source>
        <dbReference type="Google" id="ProtNLM"/>
    </source>
</evidence>
<sequence length="1071" mass="123783">MDSPGGHSITSRQHTRQLFTQPFERRALFWHPLESLGDSMASRRRSSARKSQSQSDRDADATTASSGTLAKGVSASPEIAFRMCKKIAQLTKVIYYLNTKIEDHNVEIQSQAEAYEDEINDVIKDGQSQLERLVRKQEECEHRLIAQEEFIKVESFAFHSNAGNSTKLLWEKIGEKDAQLEELSKEKVALQEFIEESNRDREVLESTFQQKINGMSRSLEVLGEAEANRDVQEASHQERLEGTVRDHKKAIEDIRRQAAIDIEEVRAEYSKKIKSMNDERARSDETMKESLAVARKKVYSRYRIGMKYCDPLIEDDARVAECKLQQLQEELDKQKQESQAAYENLEKRMTQAYEEESAKVAQLKETVAAMEVDVEMYGLRAQAVIVGAEIKRIELKMKLRLEEFDAVSSLLTSTTTILSLREKELEAAVDRQNTAEYNCAEMKLELELLSDEHKSLKASHSETLEQLKAVKAELENNVSDLESAVETIRMLTNQVDLAQKRQDDLRELCEAKDKQLYAQIEKMEAANEKAAHDLRVALANLKEELEAAHRQHLAQELQKLGAVHEEILNDRDKRITALQHQLQEEVKNFQKKLREELEPIMREKADLQFHIENLLEEKSMLDSSLRITQANLEEKIVEIAEYLGQIQTQSVTIRDLEVDKADLFQKMVHVDEQVRGELLEKFEREKERLIDAMEMKASVTLGVLRDELNNHWSKELSVALVAKEGEYQSQRRKLEEEHAAAIEALNKELEKKDIGLATMQYEKNAALTQIQYLTQAHAAQMQSVMAEGKKTLEEKRQSWEAEAQARDTQLKVQSTIALASLEKKHQAAREEMEVNQKKQLDELRNFHNMSGLAAKKEAETQRLNEINKLKAQHEEEIAKLMEDHKNEMEAETEAANGRHAEEISNISEAYEHTIKVKEDRISELLHEVEIYVAKEKALDIRVHECEYDIEQLKDQIKSKNEDIARIKNEAAQDLKDLESDLLEQQKDDIDRLNEEHLEESQRMLRDFENAQAFLKKQIANHIKSIEDAEVRYINREPRAVDLQRIEELEEDIKRRKRKIAQLMVTPLVERL</sequence>
<dbReference type="Proteomes" id="UP000269721">
    <property type="component" value="Unassembled WGS sequence"/>
</dbReference>
<accession>A0A4P9WS86</accession>
<organism evidence="4 5">
    <name type="scientific">Blyttiomyces helicus</name>
    <dbReference type="NCBI Taxonomy" id="388810"/>
    <lineage>
        <taxon>Eukaryota</taxon>
        <taxon>Fungi</taxon>
        <taxon>Fungi incertae sedis</taxon>
        <taxon>Chytridiomycota</taxon>
        <taxon>Chytridiomycota incertae sedis</taxon>
        <taxon>Chytridiomycetes</taxon>
        <taxon>Chytridiomycetes incertae sedis</taxon>
        <taxon>Blyttiomyces</taxon>
    </lineage>
</organism>
<keyword evidence="5" id="KW-1185">Reference proteome</keyword>
<evidence type="ECO:0000256" key="2">
    <source>
        <dbReference type="SAM" id="Coils"/>
    </source>
</evidence>
<feature type="coiled-coil region" evidence="2">
    <location>
        <begin position="237"/>
        <end position="279"/>
    </location>
</feature>